<evidence type="ECO:0000313" key="1">
    <source>
        <dbReference type="EMBL" id="QRE00611.1"/>
    </source>
</evidence>
<protein>
    <submittedName>
        <fullName evidence="1">Uncharacterized protein</fullName>
    </submittedName>
</protein>
<dbReference type="GeneID" id="77947878"/>
<dbReference type="RefSeq" id="YP_010671624.1">
    <property type="nucleotide sequence ID" value="NC_070969.1"/>
</dbReference>
<proteinExistence type="predicted"/>
<keyword evidence="2" id="KW-1185">Reference proteome</keyword>
<sequence length="81" mass="8438">MKDHTSIHRQAKAEASRIADHAAATKGGPYIAANKIMARRATKGAKAALIAAMTVGALCERGLADAAEQLTKELAMLAAEH</sequence>
<reference evidence="1" key="1">
    <citation type="submission" date="2021-01" db="EMBL/GenBank/DDBJ databases">
        <authorList>
            <person name="Ben Porat S."/>
            <person name="Alkalay-Oren S."/>
            <person name="Coppenhagen-Glazer S."/>
            <person name="Hazan R."/>
        </authorList>
    </citation>
    <scope>NUCLEOTIDE SEQUENCE</scope>
</reference>
<dbReference type="KEGG" id="vg:77947878"/>
<name>A0A889IQP5_9CAUD</name>
<accession>A0A889IQP5</accession>
<dbReference type="Proteomes" id="UP000610026">
    <property type="component" value="Segment"/>
</dbReference>
<evidence type="ECO:0000313" key="2">
    <source>
        <dbReference type="Proteomes" id="UP000610026"/>
    </source>
</evidence>
<dbReference type="EMBL" id="MW460249">
    <property type="protein sequence ID" value="QRE00611.1"/>
    <property type="molecule type" value="Genomic_DNA"/>
</dbReference>
<organism evidence="1 2">
    <name type="scientific">Pseudomonas phage Itty13</name>
    <dbReference type="NCBI Taxonomy" id="2805750"/>
    <lineage>
        <taxon>Viruses</taxon>
        <taxon>Duplodnaviria</taxon>
        <taxon>Heunggongvirae</taxon>
        <taxon>Uroviricota</taxon>
        <taxon>Caudoviricetes</taxon>
        <taxon>Ittyvirus</taxon>
        <taxon>Ittyvirus itty13</taxon>
    </lineage>
</organism>